<dbReference type="FunFam" id="3.30.300.30:FF:000010">
    <property type="entry name" value="Enterobactin synthetase component F"/>
    <property type="match status" value="1"/>
</dbReference>
<evidence type="ECO:0000313" key="7">
    <source>
        <dbReference type="Proteomes" id="UP000284333"/>
    </source>
</evidence>
<evidence type="ECO:0000256" key="4">
    <source>
        <dbReference type="ARBA" id="ARBA00022553"/>
    </source>
</evidence>
<dbReference type="RefSeq" id="WP_164874070.1">
    <property type="nucleotide sequence ID" value="NZ_RKLN01000002.1"/>
</dbReference>
<proteinExistence type="inferred from homology"/>
<protein>
    <submittedName>
        <fullName evidence="6">Non-ribosomal peptide synthetase</fullName>
    </submittedName>
</protein>
<accession>A0A3S3ZMY5</accession>
<dbReference type="PANTHER" id="PTHR45527">
    <property type="entry name" value="NONRIBOSOMAL PEPTIDE SYNTHETASE"/>
    <property type="match status" value="1"/>
</dbReference>
<dbReference type="SUPFAM" id="SSF53474">
    <property type="entry name" value="alpha/beta-Hydrolases"/>
    <property type="match status" value="1"/>
</dbReference>
<dbReference type="AlphaFoldDB" id="A0A3S3ZMY5"/>
<dbReference type="SMART" id="SM00823">
    <property type="entry name" value="PKS_PP"/>
    <property type="match status" value="1"/>
</dbReference>
<organism evidence="6 7">
    <name type="scientific">Rhodococcus spongiicola</name>
    <dbReference type="NCBI Taxonomy" id="2487352"/>
    <lineage>
        <taxon>Bacteria</taxon>
        <taxon>Bacillati</taxon>
        <taxon>Actinomycetota</taxon>
        <taxon>Actinomycetes</taxon>
        <taxon>Mycobacteriales</taxon>
        <taxon>Nocardiaceae</taxon>
        <taxon>Rhodococcus</taxon>
    </lineage>
</organism>
<comment type="caution">
    <text evidence="6">The sequence shown here is derived from an EMBL/GenBank/DDBJ whole genome shotgun (WGS) entry which is preliminary data.</text>
</comment>
<dbReference type="PROSITE" id="PS00012">
    <property type="entry name" value="PHOSPHOPANTETHEINE"/>
    <property type="match status" value="1"/>
</dbReference>
<dbReference type="InterPro" id="IPR036736">
    <property type="entry name" value="ACP-like_sf"/>
</dbReference>
<evidence type="ECO:0000256" key="1">
    <source>
        <dbReference type="ARBA" id="ARBA00001957"/>
    </source>
</evidence>
<dbReference type="GO" id="GO:0005737">
    <property type="term" value="C:cytoplasm"/>
    <property type="evidence" value="ECO:0007669"/>
    <property type="project" value="TreeGrafter"/>
</dbReference>
<dbReference type="PROSITE" id="PS50075">
    <property type="entry name" value="CARRIER"/>
    <property type="match status" value="1"/>
</dbReference>
<comment type="similarity">
    <text evidence="2">Belongs to the ATP-dependent AMP-binding enzyme family.</text>
</comment>
<dbReference type="SUPFAM" id="SSF56801">
    <property type="entry name" value="Acetyl-CoA synthetase-like"/>
    <property type="match status" value="1"/>
</dbReference>
<feature type="non-terminal residue" evidence="6">
    <location>
        <position position="1"/>
    </location>
</feature>
<dbReference type="GO" id="GO:0043041">
    <property type="term" value="P:amino acid activation for nonribosomal peptide biosynthetic process"/>
    <property type="evidence" value="ECO:0007669"/>
    <property type="project" value="TreeGrafter"/>
</dbReference>
<dbReference type="Proteomes" id="UP000284333">
    <property type="component" value="Unassembled WGS sequence"/>
</dbReference>
<dbReference type="EMBL" id="RKLN01000002">
    <property type="protein sequence ID" value="RVW04380.1"/>
    <property type="molecule type" value="Genomic_DNA"/>
</dbReference>
<dbReference type="PANTHER" id="PTHR45527:SF1">
    <property type="entry name" value="FATTY ACID SYNTHASE"/>
    <property type="match status" value="1"/>
</dbReference>
<dbReference type="InterPro" id="IPR045851">
    <property type="entry name" value="AMP-bd_C_sf"/>
</dbReference>
<dbReference type="Gene3D" id="2.30.38.10">
    <property type="entry name" value="Luciferase, Domain 3"/>
    <property type="match status" value="1"/>
</dbReference>
<dbReference type="InterPro" id="IPR020806">
    <property type="entry name" value="PKS_PP-bd"/>
</dbReference>
<keyword evidence="4" id="KW-0597">Phosphoprotein</keyword>
<sequence>ARGYTGRADLSAERFVADPYAGADGIGAAGGRMYRTGDLVRWTADGVLEYLGRTDFQVKLRGLRIELGEIEAALLEREEIARAVVLVHDEQLVAYLVPTHGPVDDEAAGVDEAAVRAGLATVLPSYMVPSVFVELDRLPLNASGKLDRKALPAPTVQAREFRAPTTPVEEIVAGVFAEVLGVERVGLDDDFFALGGNSLVAVKTASMLRKKLGVEVHLPWFFDSPTVAVLADRISSSETVPGTDSRGFDVLLPLRSGGTASPLFCIHPVTGLSWSFAGLVGSIEPNRPVYGLQSPALSGERELPSSIEEWASLYVDEIRRVQPSGPYHLLGWSMGGEIAHAMAIQLTDGGDEVALLAMLDSHLASDSHIEKDSHAVTEGATEHRGTAPTLADMLGGLGVQLGDTPSLDELDRETAVEALQEMLLPVGRFDAEQIDRVVAGFVHSSVVASAYRPTDRFKGDVLYFSADLDGSHGADAWRGVVEGDVEVVPVAVTHWEMTSPEALRVIGPVLDRRLKS</sequence>
<feature type="domain" description="Carrier" evidence="5">
    <location>
        <begin position="163"/>
        <end position="238"/>
    </location>
</feature>
<dbReference type="Pfam" id="PF00975">
    <property type="entry name" value="Thioesterase"/>
    <property type="match status" value="1"/>
</dbReference>
<dbReference type="InterPro" id="IPR006162">
    <property type="entry name" value="Ppantetheine_attach_site"/>
</dbReference>
<name>A0A3S3ZMY5_9NOCA</name>
<gene>
    <name evidence="6" type="ORF">EF834_04660</name>
</gene>
<dbReference type="InterPro" id="IPR001031">
    <property type="entry name" value="Thioesterase"/>
</dbReference>
<dbReference type="InterPro" id="IPR025110">
    <property type="entry name" value="AMP-bd_C"/>
</dbReference>
<dbReference type="Pfam" id="PF13193">
    <property type="entry name" value="AMP-binding_C"/>
    <property type="match status" value="1"/>
</dbReference>
<dbReference type="GO" id="GO:0031177">
    <property type="term" value="F:phosphopantetheine binding"/>
    <property type="evidence" value="ECO:0007669"/>
    <property type="project" value="InterPro"/>
</dbReference>
<reference evidence="6 7" key="1">
    <citation type="submission" date="2018-11" db="EMBL/GenBank/DDBJ databases">
        <title>Rhodococcus spongicola sp. nov. and Rhodococcus xishaensis sp. nov. from marine sponges.</title>
        <authorList>
            <person name="Li L."/>
            <person name="Lin H.W."/>
        </authorList>
    </citation>
    <scope>NUCLEOTIDE SEQUENCE [LARGE SCALE GENOMIC DNA]</scope>
    <source>
        <strain evidence="6 7">LHW50502</strain>
    </source>
</reference>
<keyword evidence="3" id="KW-0596">Phosphopantetheine</keyword>
<dbReference type="InterPro" id="IPR029058">
    <property type="entry name" value="AB_hydrolase_fold"/>
</dbReference>
<evidence type="ECO:0000259" key="5">
    <source>
        <dbReference type="PROSITE" id="PS50075"/>
    </source>
</evidence>
<dbReference type="Gene3D" id="3.30.300.30">
    <property type="match status" value="1"/>
</dbReference>
<dbReference type="InterPro" id="IPR020802">
    <property type="entry name" value="TesA-like"/>
</dbReference>
<dbReference type="Gene3D" id="3.40.50.1820">
    <property type="entry name" value="alpha/beta hydrolase"/>
    <property type="match status" value="1"/>
</dbReference>
<dbReference type="SUPFAM" id="SSF47336">
    <property type="entry name" value="ACP-like"/>
    <property type="match status" value="1"/>
</dbReference>
<dbReference type="SMART" id="SM00824">
    <property type="entry name" value="PKS_TE"/>
    <property type="match status" value="1"/>
</dbReference>
<evidence type="ECO:0000256" key="2">
    <source>
        <dbReference type="ARBA" id="ARBA00006432"/>
    </source>
</evidence>
<dbReference type="Pfam" id="PF00550">
    <property type="entry name" value="PP-binding"/>
    <property type="match status" value="1"/>
</dbReference>
<dbReference type="FunFam" id="1.10.1200.10:FF:000005">
    <property type="entry name" value="Nonribosomal peptide synthetase 1"/>
    <property type="match status" value="1"/>
</dbReference>
<comment type="cofactor">
    <cofactor evidence="1">
        <name>pantetheine 4'-phosphate</name>
        <dbReference type="ChEBI" id="CHEBI:47942"/>
    </cofactor>
</comment>
<dbReference type="GO" id="GO:0044550">
    <property type="term" value="P:secondary metabolite biosynthetic process"/>
    <property type="evidence" value="ECO:0007669"/>
    <property type="project" value="TreeGrafter"/>
</dbReference>
<evidence type="ECO:0000313" key="6">
    <source>
        <dbReference type="EMBL" id="RVW04380.1"/>
    </source>
</evidence>
<dbReference type="InterPro" id="IPR009081">
    <property type="entry name" value="PP-bd_ACP"/>
</dbReference>
<evidence type="ECO:0000256" key="3">
    <source>
        <dbReference type="ARBA" id="ARBA00022450"/>
    </source>
</evidence>
<keyword evidence="7" id="KW-1185">Reference proteome</keyword>